<dbReference type="AlphaFoldDB" id="A0A317DKA8"/>
<name>A0A317DKA8_9ACTN</name>
<reference evidence="1 2" key="1">
    <citation type="submission" date="2018-05" db="EMBL/GenBank/DDBJ databases">
        <title>Micromonospora atacamensis sp. nov., a novel actinobacteria isolated from high altitude Atacama Desert soil.</title>
        <authorList>
            <person name="Carro L."/>
            <person name="Golinska P."/>
            <person name="Klenk H.-P."/>
            <person name="Goodfellow M."/>
        </authorList>
    </citation>
    <scope>NUCLEOTIDE SEQUENCE [LARGE SCALE GENOMIC DNA]</scope>
    <source>
        <strain evidence="1 2">5R2A7</strain>
    </source>
</reference>
<feature type="non-terminal residue" evidence="1">
    <location>
        <position position="1"/>
    </location>
</feature>
<dbReference type="Proteomes" id="UP000245410">
    <property type="component" value="Unassembled WGS sequence"/>
</dbReference>
<proteinExistence type="predicted"/>
<sequence length="91" mass="9700">AQAGALAALDADSRLTLRPGLRWQLAPHGPDTVALRLFDRTITLPAECEPAVRAVLTGAVSRVGDLPGLPDDADRLTLARRLLREAVLVPE</sequence>
<evidence type="ECO:0000313" key="1">
    <source>
        <dbReference type="EMBL" id="PWR13263.1"/>
    </source>
</evidence>
<evidence type="ECO:0000313" key="2">
    <source>
        <dbReference type="Proteomes" id="UP000245410"/>
    </source>
</evidence>
<organism evidence="1 2">
    <name type="scientific">Micromonospora acroterricola</name>
    <dbReference type="NCBI Taxonomy" id="2202421"/>
    <lineage>
        <taxon>Bacteria</taxon>
        <taxon>Bacillati</taxon>
        <taxon>Actinomycetota</taxon>
        <taxon>Actinomycetes</taxon>
        <taxon>Micromonosporales</taxon>
        <taxon>Micromonosporaceae</taxon>
        <taxon>Micromonospora</taxon>
    </lineage>
</organism>
<protein>
    <submittedName>
        <fullName evidence="1">Cupin</fullName>
    </submittedName>
</protein>
<accession>A0A317DKA8</accession>
<dbReference type="EMBL" id="QGKR01000078">
    <property type="protein sequence ID" value="PWR13263.1"/>
    <property type="molecule type" value="Genomic_DNA"/>
</dbReference>
<comment type="caution">
    <text evidence="1">The sequence shown here is derived from an EMBL/GenBank/DDBJ whole genome shotgun (WGS) entry which is preliminary data.</text>
</comment>
<keyword evidence="2" id="KW-1185">Reference proteome</keyword>
<gene>
    <name evidence="1" type="ORF">DKT68_01295</name>
</gene>